<reference evidence="2 3" key="1">
    <citation type="submission" date="2016-09" db="EMBL/GenBank/DDBJ databases">
        <title>Desulfuribacillus arsenicus sp. nov., an obligately anaerobic, dissimilatory arsenic- and antimonate-reducing bacterium isolated from anoxic sediments.</title>
        <authorList>
            <person name="Abin C.A."/>
            <person name="Hollibaugh J.T."/>
        </authorList>
    </citation>
    <scope>NUCLEOTIDE SEQUENCE [LARGE SCALE GENOMIC DNA]</scope>
    <source>
        <strain evidence="2 3">MLFW-2</strain>
    </source>
</reference>
<gene>
    <name evidence="2" type="ORF">BHU72_01780</name>
</gene>
<name>A0A1E5LA56_9FIRM</name>
<comment type="caution">
    <text evidence="2">The sequence shown here is derived from an EMBL/GenBank/DDBJ whole genome shotgun (WGS) entry which is preliminary data.</text>
</comment>
<keyword evidence="1" id="KW-0472">Membrane</keyword>
<keyword evidence="1" id="KW-0812">Transmembrane</keyword>
<protein>
    <submittedName>
        <fullName evidence="2">Uncharacterized protein</fullName>
    </submittedName>
</protein>
<evidence type="ECO:0000313" key="3">
    <source>
        <dbReference type="Proteomes" id="UP000095255"/>
    </source>
</evidence>
<accession>A0A1E5LA56</accession>
<keyword evidence="3" id="KW-1185">Reference proteome</keyword>
<dbReference type="Proteomes" id="UP000095255">
    <property type="component" value="Unassembled WGS sequence"/>
</dbReference>
<evidence type="ECO:0000313" key="2">
    <source>
        <dbReference type="EMBL" id="OEH87010.1"/>
    </source>
</evidence>
<organism evidence="2 3">
    <name type="scientific">Desulfuribacillus stibiiarsenatis</name>
    <dbReference type="NCBI Taxonomy" id="1390249"/>
    <lineage>
        <taxon>Bacteria</taxon>
        <taxon>Bacillati</taxon>
        <taxon>Bacillota</taxon>
        <taxon>Desulfuribacillia</taxon>
        <taxon>Desulfuribacillales</taxon>
        <taxon>Desulfuribacillaceae</taxon>
        <taxon>Desulfuribacillus</taxon>
    </lineage>
</organism>
<dbReference type="EMBL" id="MJAT01000001">
    <property type="protein sequence ID" value="OEH87010.1"/>
    <property type="molecule type" value="Genomic_DNA"/>
</dbReference>
<feature type="transmembrane region" description="Helical" evidence="1">
    <location>
        <begin position="7"/>
        <end position="30"/>
    </location>
</feature>
<dbReference type="STRING" id="1390249.BHU72_01780"/>
<evidence type="ECO:0000256" key="1">
    <source>
        <dbReference type="SAM" id="Phobius"/>
    </source>
</evidence>
<dbReference type="RefSeq" id="WP_069700888.1">
    <property type="nucleotide sequence ID" value="NZ_MJAT01000001.1"/>
</dbReference>
<keyword evidence="1" id="KW-1133">Transmembrane helix</keyword>
<sequence>MKLTPIQVAIVAIQVTAISMNLFTIFITQVDDYMRHWINIVLITAMMILTFAASSEGRKIQRR</sequence>
<proteinExistence type="predicted"/>
<dbReference type="AlphaFoldDB" id="A0A1E5LA56"/>
<feature type="transmembrane region" description="Helical" evidence="1">
    <location>
        <begin position="36"/>
        <end position="54"/>
    </location>
</feature>